<organism evidence="2">
    <name type="scientific">uncultured Solirubrobacteraceae bacterium</name>
    <dbReference type="NCBI Taxonomy" id="1162706"/>
    <lineage>
        <taxon>Bacteria</taxon>
        <taxon>Bacillati</taxon>
        <taxon>Actinomycetota</taxon>
        <taxon>Thermoleophilia</taxon>
        <taxon>Solirubrobacterales</taxon>
        <taxon>Solirubrobacteraceae</taxon>
        <taxon>environmental samples</taxon>
    </lineage>
</organism>
<feature type="compositionally biased region" description="Basic residues" evidence="1">
    <location>
        <begin position="1"/>
        <end position="19"/>
    </location>
</feature>
<keyword evidence="2" id="KW-0418">Kinase</keyword>
<proteinExistence type="predicted"/>
<feature type="region of interest" description="Disordered" evidence="1">
    <location>
        <begin position="1"/>
        <end position="181"/>
    </location>
</feature>
<evidence type="ECO:0000313" key="2">
    <source>
        <dbReference type="EMBL" id="CAA9510202.1"/>
    </source>
</evidence>
<dbReference type="AlphaFoldDB" id="A0A6J4SZZ8"/>
<reference evidence="2" key="1">
    <citation type="submission" date="2020-02" db="EMBL/GenBank/DDBJ databases">
        <authorList>
            <person name="Meier V. D."/>
        </authorList>
    </citation>
    <scope>NUCLEOTIDE SEQUENCE</scope>
    <source>
        <strain evidence="2">AVDCRST_MAG30</strain>
    </source>
</reference>
<feature type="compositionally biased region" description="Basic residues" evidence="1">
    <location>
        <begin position="155"/>
        <end position="172"/>
    </location>
</feature>
<sequence length="181" mass="19829">RGRRHRPRRLGRPRAHPGLRRLDPGAQGGRHGDPGHHRRQQVRSPAHRHDGPRDPRRALARSGGEGLVAGADRQDGGRARRGRPRARREARRASRARRGGRHALRAPSPQPDGRGAGDRHLPPATRARGLPARGPRGQGAARRGRRAPDGPGERRQRHPRARGGRGRRRRAARPAGGGGFL</sequence>
<feature type="compositionally biased region" description="Low complexity" evidence="1">
    <location>
        <begin position="122"/>
        <end position="141"/>
    </location>
</feature>
<dbReference type="GO" id="GO:0016301">
    <property type="term" value="F:kinase activity"/>
    <property type="evidence" value="ECO:0007669"/>
    <property type="project" value="UniProtKB-KW"/>
</dbReference>
<feature type="compositionally biased region" description="Basic residues" evidence="1">
    <location>
        <begin position="79"/>
        <end position="104"/>
    </location>
</feature>
<accession>A0A6J4SZZ8</accession>
<protein>
    <submittedName>
        <fullName evidence="2">Putative periplasmic protein kinase ArgK and related GTPases of G3E family</fullName>
    </submittedName>
</protein>
<name>A0A6J4SZZ8_9ACTN</name>
<feature type="non-terminal residue" evidence="2">
    <location>
        <position position="1"/>
    </location>
</feature>
<gene>
    <name evidence="2" type="ORF">AVDCRST_MAG30-2439</name>
</gene>
<keyword evidence="2" id="KW-0808">Transferase</keyword>
<feature type="compositionally biased region" description="Basic and acidic residues" evidence="1">
    <location>
        <begin position="47"/>
        <end position="57"/>
    </location>
</feature>
<dbReference type="EMBL" id="CADCVS010000318">
    <property type="protein sequence ID" value="CAA9510202.1"/>
    <property type="molecule type" value="Genomic_DNA"/>
</dbReference>
<evidence type="ECO:0000256" key="1">
    <source>
        <dbReference type="SAM" id="MobiDB-lite"/>
    </source>
</evidence>
<feature type="non-terminal residue" evidence="2">
    <location>
        <position position="181"/>
    </location>
</feature>